<evidence type="ECO:0000256" key="2">
    <source>
        <dbReference type="SAM" id="MobiDB-lite"/>
    </source>
</evidence>
<dbReference type="SMART" id="SM00355">
    <property type="entry name" value="ZnF_C2H2"/>
    <property type="match status" value="2"/>
</dbReference>
<dbReference type="EMBL" id="GU949558">
    <property type="protein sequence ID" value="ADX60048.1"/>
    <property type="molecule type" value="Genomic_DNA"/>
</dbReference>
<organism evidence="5">
    <name type="scientific">Kalotermes flavicollis</name>
    <dbReference type="NCBI Taxonomy" id="256709"/>
    <lineage>
        <taxon>Eukaryota</taxon>
        <taxon>Metazoa</taxon>
        <taxon>Ecdysozoa</taxon>
        <taxon>Arthropoda</taxon>
        <taxon>Hexapoda</taxon>
        <taxon>Insecta</taxon>
        <taxon>Pterygota</taxon>
        <taxon>Neoptera</taxon>
        <taxon>Polyneoptera</taxon>
        <taxon>Dictyoptera</taxon>
        <taxon>Blattodea</taxon>
        <taxon>Blattoidea</taxon>
        <taxon>Termitoidae</taxon>
        <taxon>Kalotermitidae</taxon>
        <taxon>Kalotermitinae</taxon>
        <taxon>Kalotermes</taxon>
    </lineage>
</organism>
<evidence type="ECO:0000259" key="3">
    <source>
        <dbReference type="PROSITE" id="PS50157"/>
    </source>
</evidence>
<dbReference type="PROSITE" id="PS50878">
    <property type="entry name" value="RT_POL"/>
    <property type="match status" value="1"/>
</dbReference>
<name>F1AQS9_9NEOP</name>
<dbReference type="InterPro" id="IPR000477">
    <property type="entry name" value="RT_dom"/>
</dbReference>
<feature type="compositionally biased region" description="Polar residues" evidence="2">
    <location>
        <begin position="418"/>
        <end position="427"/>
    </location>
</feature>
<dbReference type="Gene3D" id="3.30.70.270">
    <property type="match status" value="1"/>
</dbReference>
<keyword evidence="1" id="KW-0862">Zinc</keyword>
<feature type="domain" description="C2H2-type" evidence="3">
    <location>
        <begin position="120"/>
        <end position="148"/>
    </location>
</feature>
<reference evidence="5" key="1">
    <citation type="journal article" date="2011" name="J. Mol. Evol.">
        <title>The Non-LTR Retrotransposon R2 in Termites (Insecta, Isoptera): Characterization and Dynamics.</title>
        <authorList>
            <person name="Ghesini S."/>
            <person name="Luchetti A."/>
            <person name="Marini M."/>
            <person name="Mantovani B."/>
        </authorList>
    </citation>
    <scope>NUCLEOTIDE SEQUENCE</scope>
    <source>
        <strain evidence="5">Crete</strain>
    </source>
</reference>
<feature type="region of interest" description="Disordered" evidence="2">
    <location>
        <begin position="206"/>
        <end position="252"/>
    </location>
</feature>
<dbReference type="SUPFAM" id="SSF56672">
    <property type="entry name" value="DNA/RNA polymerases"/>
    <property type="match status" value="1"/>
</dbReference>
<dbReference type="GO" id="GO:0008270">
    <property type="term" value="F:zinc ion binding"/>
    <property type="evidence" value="ECO:0007669"/>
    <property type="project" value="UniProtKB-KW"/>
</dbReference>
<feature type="region of interest" description="Disordered" evidence="2">
    <location>
        <begin position="1"/>
        <end position="26"/>
    </location>
</feature>
<evidence type="ECO:0000313" key="5">
    <source>
        <dbReference type="EMBL" id="ADX60048.1"/>
    </source>
</evidence>
<dbReference type="InterPro" id="IPR013087">
    <property type="entry name" value="Znf_C2H2_type"/>
</dbReference>
<dbReference type="PANTHER" id="PTHR19446">
    <property type="entry name" value="REVERSE TRANSCRIPTASES"/>
    <property type="match status" value="1"/>
</dbReference>
<feature type="region of interest" description="Disordered" evidence="2">
    <location>
        <begin position="394"/>
        <end position="434"/>
    </location>
</feature>
<sequence>MEVPLTSSLGSGATQAPGTPELLGEHTVERPGLDQGHSYGLLMDDVELPVRLPFFGPLICPGCRTLLTSEETISSHHRRVHPDARTRWVCYGCDSPFMTYRAIKCHLPKCSGRKVVTGDHICNGCTKRFESQRGLSLHKRRAHPGLRNEEMLEPPVRAERRPNAHKSSIWSIDEIRILEQYEAAYVGDLHINMKIAAHLPFKTNKQVSNYRNDRRKKSRTATDASQQGLGPNDGNRGIVPSGQSSPLFLEGSDAEGDEDVFNVLVPPTLGGLEPAGQVHSLSEGETSPLVGEADPCFMGGTPSAGEASGSTLLGPDPTPADGYSLVRKDLQLSVQTSPLLAVGSVGTESVQFERGVLSCGTPPEFLHPEQFAHCANNDPVLNASEEQVHAPLGEEANDLPDNNHPSELGVDPEDPTCSPATEQVQPSSEEEADDPFAQFKAWRRRVASYALKIETGVLPAQVDDLLRRLRDGDTQSKVTCEEVEEVVLSLTRTILGGTAPKKRVEGRTKWTYKSRTNHEARKRIMYARCQDLYRRRPQRPVERAVGYQAEESLLDNQDERPSHGAFETFYTGLWGKSGQCNITMPPGVPRHTGHVLREVTPKDIYSRLRKLKKDYAPGPDGVTKLKVQSMGAYPSLLAKVYNLVMLTGYFSSCWKEHKTSLIPKDRGSPMDVSNWRPITIGSLLSRIYTGLIERRLRTVSDIHQRQVGFMPVNGCAANLFIFDECIRQAKKEGTIVGSLIDVAKAFDTVPHEAILRALSSQGVDEHTMAHIRDMYSGIRTRINGKGSDIPLVRGVKQGDPLSPMLFNMVMDPLIRDLQRKGFRIGGHEIGALAFADDIVLLADSIDGAQDHVDQVGRYMNKLGMTLNPRKSSSFLITAMRKTWICRDPGLSIGETKVPGARPSSALKYLGVNYTLSEGLESGALIDKLMQAVNRARGLALKPLQKVNLILERIIPKFLYGIILGGPSLTRLHAADKCVRMAVKEILHLHPSTTDHVLYARKKDGGMGIPRLAHLVRLASLRSGLALLASGDVAVQAAGMAGDLEGRCKKVANDLRLNWPVTLRDVVRASNKFKSQESKDWERLASQGHGVKDFRNDRLGNCWLYDPTVLSSSRYTDALRLRTNTFGVNVALRRADKDLEVNCRRCHGKPETLGHVLGECVAGKGMRIQRHDKMAAFVATKCEEKGYQTTREQLFSIEQGKLKPDLVVIDGERALIVDVTVRFESGNALSRGASEKIEKYQPLADYFVSQGAVREANVLPIVVGSRGAITQATLKSLATLGLDVERVGKYLAICAVASSVEIACMHLDYT</sequence>
<dbReference type="InterPro" id="IPR043128">
    <property type="entry name" value="Rev_trsase/Diguanyl_cyclase"/>
</dbReference>
<evidence type="ECO:0000256" key="1">
    <source>
        <dbReference type="PROSITE-ProRule" id="PRU00042"/>
    </source>
</evidence>
<protein>
    <submittedName>
        <fullName evidence="5">R2 protein</fullName>
    </submittedName>
</protein>
<feature type="compositionally biased region" description="Polar residues" evidence="2">
    <location>
        <begin position="1"/>
        <end position="17"/>
    </location>
</feature>
<keyword evidence="1" id="KW-0479">Metal-binding</keyword>
<feature type="domain" description="Reverse transcriptase" evidence="4">
    <location>
        <begin position="643"/>
        <end position="913"/>
    </location>
</feature>
<accession>F1AQS9</accession>
<keyword evidence="1" id="KW-0863">Zinc-finger</keyword>
<dbReference type="PROSITE" id="PS00028">
    <property type="entry name" value="ZINC_FINGER_C2H2_1"/>
    <property type="match status" value="2"/>
</dbReference>
<dbReference type="Pfam" id="PF00078">
    <property type="entry name" value="RVT_1"/>
    <property type="match status" value="1"/>
</dbReference>
<proteinExistence type="predicted"/>
<dbReference type="InterPro" id="IPR043502">
    <property type="entry name" value="DNA/RNA_pol_sf"/>
</dbReference>
<evidence type="ECO:0000259" key="4">
    <source>
        <dbReference type="PROSITE" id="PS50878"/>
    </source>
</evidence>
<dbReference type="PROSITE" id="PS50157">
    <property type="entry name" value="ZINC_FINGER_C2H2_2"/>
    <property type="match status" value="1"/>
</dbReference>
<dbReference type="GO" id="GO:0071897">
    <property type="term" value="P:DNA biosynthetic process"/>
    <property type="evidence" value="ECO:0007669"/>
    <property type="project" value="UniProtKB-ARBA"/>
</dbReference>
<dbReference type="CDD" id="cd01650">
    <property type="entry name" value="RT_nLTR_like"/>
    <property type="match status" value="1"/>
</dbReference>